<organism evidence="2 3">
    <name type="scientific">Stylonychia lemnae</name>
    <name type="common">Ciliate</name>
    <dbReference type="NCBI Taxonomy" id="5949"/>
    <lineage>
        <taxon>Eukaryota</taxon>
        <taxon>Sar</taxon>
        <taxon>Alveolata</taxon>
        <taxon>Ciliophora</taxon>
        <taxon>Intramacronucleata</taxon>
        <taxon>Spirotrichea</taxon>
        <taxon>Stichotrichia</taxon>
        <taxon>Sporadotrichida</taxon>
        <taxon>Oxytrichidae</taxon>
        <taxon>Stylonychinae</taxon>
        <taxon>Stylonychia</taxon>
    </lineage>
</organism>
<evidence type="ECO:0000313" key="2">
    <source>
        <dbReference type="EMBL" id="CDW75202.1"/>
    </source>
</evidence>
<feature type="transmembrane region" description="Helical" evidence="1">
    <location>
        <begin position="109"/>
        <end position="129"/>
    </location>
</feature>
<evidence type="ECO:0000313" key="3">
    <source>
        <dbReference type="Proteomes" id="UP000039865"/>
    </source>
</evidence>
<feature type="transmembrane region" description="Helical" evidence="1">
    <location>
        <begin position="149"/>
        <end position="172"/>
    </location>
</feature>
<feature type="transmembrane region" description="Helical" evidence="1">
    <location>
        <begin position="63"/>
        <end position="88"/>
    </location>
</feature>
<proteinExistence type="predicted"/>
<keyword evidence="1" id="KW-0812">Transmembrane</keyword>
<accession>A0A078A004</accession>
<gene>
    <name evidence="2" type="primary">Contig14948.g15929</name>
    <name evidence="2" type="ORF">STYLEM_4189</name>
</gene>
<reference evidence="2 3" key="1">
    <citation type="submission" date="2014-06" db="EMBL/GenBank/DDBJ databases">
        <authorList>
            <person name="Swart Estienne"/>
        </authorList>
    </citation>
    <scope>NUCLEOTIDE SEQUENCE [LARGE SCALE GENOMIC DNA]</scope>
    <source>
        <strain evidence="2 3">130c</strain>
    </source>
</reference>
<sequence>MRLVRNQIKFNTQLQFRAFKKRNYKVRNILLAIDLILLLSNYFVSYSIGLKLFEGESLSQMKIIFVLTIALRIILYGFLLVKLIQYFSFFVGQKMQRVYERGQQISCKFRIVVIWVYFLFLSYFLDVMFESGLQILYAYVPNNFYNFNLIYRYVYMTTYLMSQALTFLYLFYTQASFNEAESPIYKNGKLISKDKDTRYVTTLLSEDNPHYIVNDGYNNVLKSKQISQDIQSSDFHQTNFNNEQAIYDYENQGSFDESSSKIILTDESASEFNEEQDYSQQCFLSDSESSQFIRFLEGSIKKSILQNSSPKGQKKILDKSQK</sequence>
<evidence type="ECO:0000256" key="1">
    <source>
        <dbReference type="SAM" id="Phobius"/>
    </source>
</evidence>
<dbReference type="AlphaFoldDB" id="A0A078A004"/>
<evidence type="ECO:0008006" key="4">
    <source>
        <dbReference type="Google" id="ProtNLM"/>
    </source>
</evidence>
<feature type="transmembrane region" description="Helical" evidence="1">
    <location>
        <begin position="29"/>
        <end position="48"/>
    </location>
</feature>
<dbReference type="Proteomes" id="UP000039865">
    <property type="component" value="Unassembled WGS sequence"/>
</dbReference>
<keyword evidence="1" id="KW-0472">Membrane</keyword>
<keyword evidence="3" id="KW-1185">Reference proteome</keyword>
<protein>
    <recommendedName>
        <fullName evidence="4">Transmembrane protein</fullName>
    </recommendedName>
</protein>
<dbReference type="InParanoid" id="A0A078A004"/>
<keyword evidence="1" id="KW-1133">Transmembrane helix</keyword>
<dbReference type="EMBL" id="CCKQ01004070">
    <property type="protein sequence ID" value="CDW75202.1"/>
    <property type="molecule type" value="Genomic_DNA"/>
</dbReference>
<name>A0A078A004_STYLE</name>